<dbReference type="PROSITE" id="PS00711">
    <property type="entry name" value="LIPOXYGENASE_1"/>
    <property type="match status" value="1"/>
</dbReference>
<dbReference type="PRINTS" id="PR00468">
    <property type="entry name" value="PLTLPOXGNASE"/>
</dbReference>
<comment type="caution">
    <text evidence="9">The sequence shown here is derived from an EMBL/GenBank/DDBJ whole genome shotgun (WGS) entry which is preliminary data.</text>
</comment>
<dbReference type="GO" id="GO:0046872">
    <property type="term" value="F:metal ion binding"/>
    <property type="evidence" value="ECO:0007669"/>
    <property type="project" value="UniProtKB-UniRule"/>
</dbReference>
<keyword evidence="7" id="KW-0925">Oxylipin biosynthesis</keyword>
<dbReference type="GO" id="GO:0031408">
    <property type="term" value="P:oxylipin biosynthetic process"/>
    <property type="evidence" value="ECO:0007669"/>
    <property type="project" value="UniProtKB-UniRule"/>
</dbReference>
<evidence type="ECO:0000256" key="1">
    <source>
        <dbReference type="ARBA" id="ARBA00001962"/>
    </source>
</evidence>
<keyword evidence="4 6" id="KW-0560">Oxidoreductase</keyword>
<evidence type="ECO:0000256" key="2">
    <source>
        <dbReference type="ARBA" id="ARBA00022723"/>
    </source>
</evidence>
<dbReference type="EC" id="1.13.11.-" evidence="7"/>
<dbReference type="GO" id="GO:0034440">
    <property type="term" value="P:lipid oxidation"/>
    <property type="evidence" value="ECO:0007669"/>
    <property type="project" value="InterPro"/>
</dbReference>
<reference evidence="9 10" key="1">
    <citation type="submission" date="2024-01" db="EMBL/GenBank/DDBJ databases">
        <authorList>
            <person name="Waweru B."/>
        </authorList>
    </citation>
    <scope>NUCLEOTIDE SEQUENCE [LARGE SCALE GENOMIC DNA]</scope>
</reference>
<sequence length="430" mass="49602">MVRQIKTNKSNNSCVSRGEVWPRKFGNLAPMLDKLMQEWPLRSKLDPNIYGPQESAITASIIEEEIIGFETVEKLFILDYHDLLLPFVRQVRELGNRTLYGSRTLFFLTPQGTLKPLAIELTCPEMDGKPQWKHVFTPTTDSAYHQLISHWLRTHCATEPYIIAANRQLSAMHPIYRLLHPHFRYTMSINAEARNSLINAGRTIETTFAPGKYSMELSSIIYDKQWRFDDEGLPKDLISRGMAVEDPSSPHGLKLAIEDYPYANDGLEFWAIVKQWVSDYVNHYYPEASLIESDSELLAWWEEVRTVGHGDKKDEQWWPELKTPEDLIKIITTIVWVASGHYAAVNFGQYAYAGYLPNRPTIARRNMPNEDKRDQDYWKSFLEKPEEILLKTFPSQRQTLTVMSTLIVLSAHSSDEEYLGDKIEPNIGST</sequence>
<evidence type="ECO:0000256" key="5">
    <source>
        <dbReference type="ARBA" id="ARBA00023004"/>
    </source>
</evidence>
<feature type="domain" description="Lipoxygenase" evidence="8">
    <location>
        <begin position="1"/>
        <end position="430"/>
    </location>
</feature>
<protein>
    <recommendedName>
        <fullName evidence="7">Lipoxygenase</fullName>
        <ecNumber evidence="7">1.13.11.-</ecNumber>
    </recommendedName>
</protein>
<dbReference type="Gene3D" id="1.20.245.10">
    <property type="entry name" value="Lipoxygenase-1, Domain 5"/>
    <property type="match status" value="1"/>
</dbReference>
<dbReference type="InterPro" id="IPR020833">
    <property type="entry name" value="LipOase_Fe_BS"/>
</dbReference>
<evidence type="ECO:0000256" key="7">
    <source>
        <dbReference type="RuleBase" id="RU003975"/>
    </source>
</evidence>
<dbReference type="Proteomes" id="UP001314170">
    <property type="component" value="Unassembled WGS sequence"/>
</dbReference>
<organism evidence="9 10">
    <name type="scientific">Dovyalis caffra</name>
    <dbReference type="NCBI Taxonomy" id="77055"/>
    <lineage>
        <taxon>Eukaryota</taxon>
        <taxon>Viridiplantae</taxon>
        <taxon>Streptophyta</taxon>
        <taxon>Embryophyta</taxon>
        <taxon>Tracheophyta</taxon>
        <taxon>Spermatophyta</taxon>
        <taxon>Magnoliopsida</taxon>
        <taxon>eudicotyledons</taxon>
        <taxon>Gunneridae</taxon>
        <taxon>Pentapetalae</taxon>
        <taxon>rosids</taxon>
        <taxon>fabids</taxon>
        <taxon>Malpighiales</taxon>
        <taxon>Salicaceae</taxon>
        <taxon>Flacourtieae</taxon>
        <taxon>Dovyalis</taxon>
    </lineage>
</organism>
<dbReference type="Gene3D" id="3.10.450.60">
    <property type="match status" value="1"/>
</dbReference>
<dbReference type="PROSITE" id="PS51393">
    <property type="entry name" value="LIPOXYGENASE_3"/>
    <property type="match status" value="1"/>
</dbReference>
<dbReference type="PROSITE" id="PS00081">
    <property type="entry name" value="LIPOXYGENASE_2"/>
    <property type="match status" value="1"/>
</dbReference>
<dbReference type="InterPro" id="IPR020834">
    <property type="entry name" value="LipOase_CS"/>
</dbReference>
<gene>
    <name evidence="9" type="ORF">DCAF_LOCUS14310</name>
</gene>
<keyword evidence="7" id="KW-0275">Fatty acid biosynthesis</keyword>
<evidence type="ECO:0000259" key="8">
    <source>
        <dbReference type="PROSITE" id="PS51393"/>
    </source>
</evidence>
<keyword evidence="7" id="KW-0443">Lipid metabolism</keyword>
<keyword evidence="7" id="KW-0444">Lipid biosynthesis</keyword>
<keyword evidence="5 6" id="KW-0408">Iron</keyword>
<name>A0AAV1RSH5_9ROSI</name>
<comment type="function">
    <text evidence="7">Plant lipoxygenase may be involved in a number of diverse aspects of plant physiology including growth and development, pest resistance, and senescence or responses to wounding.</text>
</comment>
<dbReference type="AlphaFoldDB" id="A0AAV1RSH5"/>
<accession>A0AAV1RSH5</accession>
<comment type="cofactor">
    <cofactor evidence="1 6">
        <name>Fe cation</name>
        <dbReference type="ChEBI" id="CHEBI:24875"/>
    </cofactor>
</comment>
<evidence type="ECO:0000313" key="10">
    <source>
        <dbReference type="Proteomes" id="UP001314170"/>
    </source>
</evidence>
<dbReference type="GO" id="GO:0016702">
    <property type="term" value="F:oxidoreductase activity, acting on single donors with incorporation of molecular oxygen, incorporation of two atoms of oxygen"/>
    <property type="evidence" value="ECO:0007669"/>
    <property type="project" value="InterPro"/>
</dbReference>
<dbReference type="GO" id="GO:0006633">
    <property type="term" value="P:fatty acid biosynthetic process"/>
    <property type="evidence" value="ECO:0007669"/>
    <property type="project" value="UniProtKB-KW"/>
</dbReference>
<evidence type="ECO:0000256" key="6">
    <source>
        <dbReference type="RuleBase" id="RU003974"/>
    </source>
</evidence>
<dbReference type="EMBL" id="CAWUPB010001157">
    <property type="protein sequence ID" value="CAK7339260.1"/>
    <property type="molecule type" value="Genomic_DNA"/>
</dbReference>
<keyword evidence="10" id="KW-1185">Reference proteome</keyword>
<evidence type="ECO:0000313" key="9">
    <source>
        <dbReference type="EMBL" id="CAK7339260.1"/>
    </source>
</evidence>
<dbReference type="InterPro" id="IPR000907">
    <property type="entry name" value="LipOase"/>
</dbReference>
<proteinExistence type="inferred from homology"/>
<keyword evidence="2 6" id="KW-0479">Metal-binding</keyword>
<dbReference type="Pfam" id="PF00305">
    <property type="entry name" value="Lipoxygenase"/>
    <property type="match status" value="1"/>
</dbReference>
<dbReference type="SUPFAM" id="SSF48484">
    <property type="entry name" value="Lipoxigenase"/>
    <property type="match status" value="1"/>
</dbReference>
<dbReference type="PANTHER" id="PTHR11771">
    <property type="entry name" value="LIPOXYGENASE"/>
    <property type="match status" value="1"/>
</dbReference>
<dbReference type="InterPro" id="IPR001246">
    <property type="entry name" value="LipOase_plant"/>
</dbReference>
<dbReference type="InterPro" id="IPR036226">
    <property type="entry name" value="LipOase_C_sf"/>
</dbReference>
<comment type="pathway">
    <text evidence="7">Lipid metabolism; oxylipin biosynthesis.</text>
</comment>
<keyword evidence="3 6" id="KW-0223">Dioxygenase</keyword>
<keyword evidence="7" id="KW-0276">Fatty acid metabolism</keyword>
<dbReference type="PRINTS" id="PR00087">
    <property type="entry name" value="LIPOXYGENASE"/>
</dbReference>
<dbReference type="InterPro" id="IPR013819">
    <property type="entry name" value="LipOase_C"/>
</dbReference>
<evidence type="ECO:0000256" key="3">
    <source>
        <dbReference type="ARBA" id="ARBA00022964"/>
    </source>
</evidence>
<evidence type="ECO:0000256" key="4">
    <source>
        <dbReference type="ARBA" id="ARBA00023002"/>
    </source>
</evidence>
<comment type="similarity">
    <text evidence="6">Belongs to the lipoxygenase family.</text>
</comment>